<evidence type="ECO:0000256" key="8">
    <source>
        <dbReference type="SAM" id="MobiDB-lite"/>
    </source>
</evidence>
<sequence>MSTQTGFDLNKYLGRGPSAKKTEAVVKYNERRFNQAALFYGCVILTYLSSKIAYRGVVKRRYNPTFFQHNNLPPRTSFYKDALCALGDATMLAVTSMATFTTGTFWYFDISNLHEFGYKMRNWLGGKESEERLRSMPEDKETEEMGKKLTEFINNDKK</sequence>
<organism evidence="9 10">
    <name type="scientific">Dekkera bruxellensis</name>
    <name type="common">Brettanomyces custersii</name>
    <dbReference type="NCBI Taxonomy" id="5007"/>
    <lineage>
        <taxon>Eukaryota</taxon>
        <taxon>Fungi</taxon>
        <taxon>Dikarya</taxon>
        <taxon>Ascomycota</taxon>
        <taxon>Saccharomycotina</taxon>
        <taxon>Pichiomycetes</taxon>
        <taxon>Pichiales</taxon>
        <taxon>Pichiaceae</taxon>
        <taxon>Brettanomyces</taxon>
    </lineage>
</organism>
<evidence type="ECO:0000256" key="5">
    <source>
        <dbReference type="ARBA" id="ARBA00022989"/>
    </source>
</evidence>
<comment type="subcellular location">
    <subcellularLocation>
        <location evidence="1 7">Membrane</location>
        <topology evidence="1 7">Multi-pass membrane protein</topology>
    </subcellularLocation>
</comment>
<proteinExistence type="inferred from homology"/>
<keyword evidence="4 7" id="KW-0812">Transmembrane</keyword>
<evidence type="ECO:0000313" key="9">
    <source>
        <dbReference type="EMBL" id="VUG16548.1"/>
    </source>
</evidence>
<evidence type="ECO:0000256" key="6">
    <source>
        <dbReference type="ARBA" id="ARBA00023136"/>
    </source>
</evidence>
<dbReference type="PANTHER" id="PTHR39136">
    <property type="entry name" value="ALTERED INHERITANCE OF MITOCHONDRIA PROTEIN 11"/>
    <property type="match status" value="1"/>
</dbReference>
<keyword evidence="6 7" id="KW-0472">Membrane</keyword>
<dbReference type="Proteomes" id="UP000478008">
    <property type="component" value="Unassembled WGS sequence"/>
</dbReference>
<dbReference type="AlphaFoldDB" id="A0A7D9GZ38"/>
<dbReference type="EMBL" id="CABFWN010000001">
    <property type="protein sequence ID" value="VUG16548.1"/>
    <property type="molecule type" value="Genomic_DNA"/>
</dbReference>
<evidence type="ECO:0000256" key="1">
    <source>
        <dbReference type="ARBA" id="ARBA00004141"/>
    </source>
</evidence>
<evidence type="ECO:0000256" key="7">
    <source>
        <dbReference type="RuleBase" id="RU367098"/>
    </source>
</evidence>
<dbReference type="GO" id="GO:0016020">
    <property type="term" value="C:membrane"/>
    <property type="evidence" value="ECO:0007669"/>
    <property type="project" value="UniProtKB-SubCell"/>
</dbReference>
<gene>
    <name evidence="7 9" type="primary">AIM11</name>
    <name evidence="9" type="ORF">DEBR0S1_19592G</name>
</gene>
<protein>
    <recommendedName>
        <fullName evidence="3 7">Altered inheritance of mitochondria protein 11</fullName>
    </recommendedName>
</protein>
<dbReference type="OMA" id="RFAYKST"/>
<keyword evidence="5 7" id="KW-1133">Transmembrane helix</keyword>
<evidence type="ECO:0000256" key="2">
    <source>
        <dbReference type="ARBA" id="ARBA00008938"/>
    </source>
</evidence>
<dbReference type="GO" id="GO:0005739">
    <property type="term" value="C:mitochondrion"/>
    <property type="evidence" value="ECO:0007669"/>
    <property type="project" value="TreeGrafter"/>
</dbReference>
<evidence type="ECO:0000256" key="3">
    <source>
        <dbReference type="ARBA" id="ARBA00021144"/>
    </source>
</evidence>
<evidence type="ECO:0000313" key="10">
    <source>
        <dbReference type="Proteomes" id="UP000478008"/>
    </source>
</evidence>
<keyword evidence="10" id="KW-1185">Reference proteome</keyword>
<comment type="similarity">
    <text evidence="2 7">Belongs to the AIM11 family.</text>
</comment>
<name>A0A7D9GZ38_DEKBR</name>
<feature type="transmembrane region" description="Helical" evidence="7">
    <location>
        <begin position="37"/>
        <end position="54"/>
    </location>
</feature>
<accession>A0A7D9GZ38</accession>
<dbReference type="PANTHER" id="PTHR39136:SF1">
    <property type="entry name" value="ALTERED INHERITANCE OF MITOCHONDRIA PROTEIN 11"/>
    <property type="match status" value="1"/>
</dbReference>
<evidence type="ECO:0000256" key="4">
    <source>
        <dbReference type="ARBA" id="ARBA00022692"/>
    </source>
</evidence>
<reference evidence="9 10" key="1">
    <citation type="submission" date="2019-07" db="EMBL/GenBank/DDBJ databases">
        <authorList>
            <person name="Friedrich A."/>
            <person name="Schacherer J."/>
        </authorList>
    </citation>
    <scope>NUCLEOTIDE SEQUENCE [LARGE SCALE GENOMIC DNA]</scope>
</reference>
<dbReference type="InterPro" id="IPR038814">
    <property type="entry name" value="AIM11"/>
</dbReference>
<feature type="region of interest" description="Disordered" evidence="8">
    <location>
        <begin position="129"/>
        <end position="158"/>
    </location>
</feature>